<dbReference type="EMBL" id="JALJOR010000001">
    <property type="protein sequence ID" value="KAK9830195.1"/>
    <property type="molecule type" value="Genomic_DNA"/>
</dbReference>
<keyword evidence="3" id="KW-1185">Reference proteome</keyword>
<dbReference type="Pfam" id="PF13637">
    <property type="entry name" value="Ank_4"/>
    <property type="match status" value="1"/>
</dbReference>
<dbReference type="SUPFAM" id="SSF48403">
    <property type="entry name" value="Ankyrin repeat"/>
    <property type="match status" value="1"/>
</dbReference>
<reference evidence="2 3" key="1">
    <citation type="journal article" date="2024" name="Nat. Commun.">
        <title>Phylogenomics reveals the evolutionary origins of lichenization in chlorophyte algae.</title>
        <authorList>
            <person name="Puginier C."/>
            <person name="Libourel C."/>
            <person name="Otte J."/>
            <person name="Skaloud P."/>
            <person name="Haon M."/>
            <person name="Grisel S."/>
            <person name="Petersen M."/>
            <person name="Berrin J.G."/>
            <person name="Delaux P.M."/>
            <person name="Dal Grande F."/>
            <person name="Keller J."/>
        </authorList>
    </citation>
    <scope>NUCLEOTIDE SEQUENCE [LARGE SCALE GENOMIC DNA]</scope>
    <source>
        <strain evidence="2 3">SAG 2043</strain>
    </source>
</reference>
<sequence>MASTVLWLACVVNILAVLLATTPCNAQPKAVITAAMDGFAAVDPNNGNPVLIQTGQPAGNFIAQFLAPAGGHLLVPVVLDPTLNFQATSVTAGGSTYPITLPMSEGGANVNSLWQGYAPLQVALLTTSDLYWHPYTEGVYAALFFLLDNKADPNIPFPPAYSNRSSHALFWAAYDGRVDLVARMIQAGANVTYHNSDGTTALHEAAYCDFRPDAKNHAGQTPFDVTPGAPACQTNYSDMSDCRMTCDVLKGGVPAADLAAITAGKPLDDWSRDARKCCRDPIIKGKEYSQCCIDPPN</sequence>
<evidence type="ECO:0000313" key="3">
    <source>
        <dbReference type="Proteomes" id="UP001489004"/>
    </source>
</evidence>
<dbReference type="AlphaFoldDB" id="A0AAW1R9G0"/>
<organism evidence="2 3">
    <name type="scientific">[Myrmecia] bisecta</name>
    <dbReference type="NCBI Taxonomy" id="41462"/>
    <lineage>
        <taxon>Eukaryota</taxon>
        <taxon>Viridiplantae</taxon>
        <taxon>Chlorophyta</taxon>
        <taxon>core chlorophytes</taxon>
        <taxon>Trebouxiophyceae</taxon>
        <taxon>Trebouxiales</taxon>
        <taxon>Trebouxiaceae</taxon>
        <taxon>Myrmecia</taxon>
    </lineage>
</organism>
<evidence type="ECO:0000313" key="2">
    <source>
        <dbReference type="EMBL" id="KAK9830195.1"/>
    </source>
</evidence>
<dbReference type="InterPro" id="IPR002110">
    <property type="entry name" value="Ankyrin_rpt"/>
</dbReference>
<gene>
    <name evidence="2" type="ORF">WJX72_010233</name>
</gene>
<feature type="signal peptide" evidence="1">
    <location>
        <begin position="1"/>
        <end position="26"/>
    </location>
</feature>
<proteinExistence type="predicted"/>
<dbReference type="Proteomes" id="UP001489004">
    <property type="component" value="Unassembled WGS sequence"/>
</dbReference>
<dbReference type="InterPro" id="IPR036770">
    <property type="entry name" value="Ankyrin_rpt-contain_sf"/>
</dbReference>
<comment type="caution">
    <text evidence="2">The sequence shown here is derived from an EMBL/GenBank/DDBJ whole genome shotgun (WGS) entry which is preliminary data.</text>
</comment>
<keyword evidence="1" id="KW-0732">Signal</keyword>
<evidence type="ECO:0000256" key="1">
    <source>
        <dbReference type="SAM" id="SignalP"/>
    </source>
</evidence>
<protein>
    <submittedName>
        <fullName evidence="2">Uncharacterized protein</fullName>
    </submittedName>
</protein>
<name>A0AAW1R9G0_9CHLO</name>
<dbReference type="SMART" id="SM00248">
    <property type="entry name" value="ANK"/>
    <property type="match status" value="2"/>
</dbReference>
<feature type="chain" id="PRO_5043519877" evidence="1">
    <location>
        <begin position="27"/>
        <end position="297"/>
    </location>
</feature>
<accession>A0AAW1R9G0</accession>
<dbReference type="Gene3D" id="1.25.40.20">
    <property type="entry name" value="Ankyrin repeat-containing domain"/>
    <property type="match status" value="1"/>
</dbReference>